<evidence type="ECO:0000256" key="4">
    <source>
        <dbReference type="RuleBase" id="RU361187"/>
    </source>
</evidence>
<dbReference type="PANTHER" id="PTHR42812:SF5">
    <property type="entry name" value="ENDO-ARABINASE"/>
    <property type="match status" value="1"/>
</dbReference>
<evidence type="ECO:0008006" key="8">
    <source>
        <dbReference type="Google" id="ProtNLM"/>
    </source>
</evidence>
<dbReference type="Proteomes" id="UP001305779">
    <property type="component" value="Unassembled WGS sequence"/>
</dbReference>
<dbReference type="Gene3D" id="2.115.10.20">
    <property type="entry name" value="Glycosyl hydrolase domain, family 43"/>
    <property type="match status" value="1"/>
</dbReference>
<evidence type="ECO:0000313" key="6">
    <source>
        <dbReference type="EMBL" id="KAK4503349.1"/>
    </source>
</evidence>
<reference evidence="6 7" key="1">
    <citation type="journal article" date="2023" name="G3 (Bethesda)">
        <title>A chromosome-level genome assembly of Zasmidium syzygii isolated from banana leaves.</title>
        <authorList>
            <person name="van Westerhoven A.C."/>
            <person name="Mehrabi R."/>
            <person name="Talebi R."/>
            <person name="Steentjes M.B.F."/>
            <person name="Corcolon B."/>
            <person name="Chong P.A."/>
            <person name="Kema G.H.J."/>
            <person name="Seidl M.F."/>
        </authorList>
    </citation>
    <scope>NUCLEOTIDE SEQUENCE [LARGE SCALE GENOMIC DNA]</scope>
    <source>
        <strain evidence="6 7">P124</strain>
    </source>
</reference>
<evidence type="ECO:0000256" key="1">
    <source>
        <dbReference type="ARBA" id="ARBA00009865"/>
    </source>
</evidence>
<comment type="caution">
    <text evidence="6">The sequence shown here is derived from an EMBL/GenBank/DDBJ whole genome shotgun (WGS) entry which is preliminary data.</text>
</comment>
<protein>
    <recommendedName>
        <fullName evidence="8">Glycoside hydrolase family 43 protein</fullName>
    </recommendedName>
</protein>
<keyword evidence="7" id="KW-1185">Reference proteome</keyword>
<keyword evidence="5" id="KW-0732">Signal</keyword>
<keyword evidence="3 4" id="KW-0326">Glycosidase</keyword>
<proteinExistence type="inferred from homology"/>
<dbReference type="InterPro" id="IPR023296">
    <property type="entry name" value="Glyco_hydro_beta-prop_sf"/>
</dbReference>
<sequence>MPSFTRSLLPATILAATSSAINLNVLNGQDFADPGLLEVNGVSYSYSTASNRGSIPKTSNSNFNNAGGWASPIESFPQNSPAQSAGGWAKPGTSWAPDVVQLTDYDNSFAMYYASEINGNGTQPHCLGLARNGNNPNGPFTDGSTHSFICPSSQGGAIDPEAFLDDDNSRYLAYKIDGPYNGQGPCGGTQGNTPIMLQPLQHDGYTFNGNVRQIWDAKSAGVLGIEAPALLKKNGVYFLFYAVGCYAGNDYRTDYVTASNIYGPYSNPRTLLKTGDFGLYGPGGLDVVPGSLRVTFHSLIQSGNVKAGRQLNTGVLSINGNTATIS</sequence>
<dbReference type="PANTHER" id="PTHR42812">
    <property type="entry name" value="BETA-XYLOSIDASE"/>
    <property type="match status" value="1"/>
</dbReference>
<dbReference type="InterPro" id="IPR006710">
    <property type="entry name" value="Glyco_hydro_43"/>
</dbReference>
<evidence type="ECO:0000256" key="5">
    <source>
        <dbReference type="SAM" id="SignalP"/>
    </source>
</evidence>
<organism evidence="6 7">
    <name type="scientific">Zasmidium cellare</name>
    <name type="common">Wine cellar mold</name>
    <name type="synonym">Racodium cellare</name>
    <dbReference type="NCBI Taxonomy" id="395010"/>
    <lineage>
        <taxon>Eukaryota</taxon>
        <taxon>Fungi</taxon>
        <taxon>Dikarya</taxon>
        <taxon>Ascomycota</taxon>
        <taxon>Pezizomycotina</taxon>
        <taxon>Dothideomycetes</taxon>
        <taxon>Dothideomycetidae</taxon>
        <taxon>Mycosphaerellales</taxon>
        <taxon>Mycosphaerellaceae</taxon>
        <taxon>Zasmidium</taxon>
    </lineage>
</organism>
<feature type="signal peptide" evidence="5">
    <location>
        <begin position="1"/>
        <end position="20"/>
    </location>
</feature>
<comment type="similarity">
    <text evidence="1 4">Belongs to the glycosyl hydrolase 43 family.</text>
</comment>
<gene>
    <name evidence="6" type="ORF">PRZ48_004264</name>
</gene>
<dbReference type="EMBL" id="JAXOVC010000003">
    <property type="protein sequence ID" value="KAK4503349.1"/>
    <property type="molecule type" value="Genomic_DNA"/>
</dbReference>
<dbReference type="InterPro" id="IPR051795">
    <property type="entry name" value="Glycosyl_Hydrlase_43"/>
</dbReference>
<evidence type="ECO:0000256" key="3">
    <source>
        <dbReference type="ARBA" id="ARBA00023295"/>
    </source>
</evidence>
<accession>A0ABR0EP19</accession>
<keyword evidence="2 4" id="KW-0378">Hydrolase</keyword>
<dbReference type="SUPFAM" id="SSF75005">
    <property type="entry name" value="Arabinanase/levansucrase/invertase"/>
    <property type="match status" value="1"/>
</dbReference>
<evidence type="ECO:0000313" key="7">
    <source>
        <dbReference type="Proteomes" id="UP001305779"/>
    </source>
</evidence>
<feature type="chain" id="PRO_5046933152" description="Glycoside hydrolase family 43 protein" evidence="5">
    <location>
        <begin position="21"/>
        <end position="326"/>
    </location>
</feature>
<dbReference type="CDD" id="cd08999">
    <property type="entry name" value="GH43_ABN-like"/>
    <property type="match status" value="1"/>
</dbReference>
<name>A0ABR0EP19_ZASCE</name>
<dbReference type="Pfam" id="PF04616">
    <property type="entry name" value="Glyco_hydro_43"/>
    <property type="match status" value="1"/>
</dbReference>
<evidence type="ECO:0000256" key="2">
    <source>
        <dbReference type="ARBA" id="ARBA00022801"/>
    </source>
</evidence>